<name>A0A0G4ES10_VITBC</name>
<dbReference type="Proteomes" id="UP000041254">
    <property type="component" value="Unassembled WGS sequence"/>
</dbReference>
<feature type="region of interest" description="Disordered" evidence="1">
    <location>
        <begin position="71"/>
        <end position="101"/>
    </location>
</feature>
<organism evidence="2 3">
    <name type="scientific">Vitrella brassicaformis (strain CCMP3155)</name>
    <dbReference type="NCBI Taxonomy" id="1169540"/>
    <lineage>
        <taxon>Eukaryota</taxon>
        <taxon>Sar</taxon>
        <taxon>Alveolata</taxon>
        <taxon>Colpodellida</taxon>
        <taxon>Vitrellaceae</taxon>
        <taxon>Vitrella</taxon>
    </lineage>
</organism>
<dbReference type="InParanoid" id="A0A0G4ES10"/>
<sequence>METESKEEQHDAVQEIMERYGWMSLTDLTQVASSELTNLLQELGKEGHTVKRTQSKVAELFRRLVHEVTRRLQNPPLTTQPSAPRGRGAPPGPPPGINQHKEPSIVMLYKCRDVNLFVEDLQSKISLMQTLARQEQRAPMVLLVSRLDQDDFETLLKELINRRVDAIEDSKILLGLCTTTDKEEVAQLINSTEFLKRCSNEEKVAFDKILDAFREVLPFWFSKDVHAAVINIGYDNVPPGLFAGLRESLLEWEINDVFTVWSWVREVAEFMAAERRAAPFMAMAAAKDQAAVRHLYEFYDSVQRSLDVLDSYLMPWMLQKHNLMDKDGIIRPGVEGILCVLASMCDKHGVGPDFVADLTPTTDDIGSQKRPFTALEASMIIGAGLRAVSDMLLLEKTPFYNTKDTKDFGTRQKPHESAVHLIHRYPNQAFDLLELTEMSDENVALLQDLMWRVGERHHRHHSKLPEPHTTTWGNGLSAVWAAIEGPMPLTEHIKEKLDEAKQEEEEQQQQSSGSGGGSSADGGGVDGVEDDKKHAESDTAGGNGGDGGGGGGDSEMGKGDMVVGTKQVCVWDKPFVNMLRQRLPAFTAICRVIDETRKTPKDNNKIQRPSVSIPYDFKRLYNLIKSSIDEIAVVDPQLH</sequence>
<proteinExistence type="predicted"/>
<feature type="compositionally biased region" description="Gly residues" evidence="1">
    <location>
        <begin position="541"/>
        <end position="554"/>
    </location>
</feature>
<feature type="region of interest" description="Disordered" evidence="1">
    <location>
        <begin position="498"/>
        <end position="559"/>
    </location>
</feature>
<gene>
    <name evidence="2" type="ORF">Vbra_12974</name>
</gene>
<evidence type="ECO:0000313" key="3">
    <source>
        <dbReference type="Proteomes" id="UP000041254"/>
    </source>
</evidence>
<dbReference type="EMBL" id="CDMY01000300">
    <property type="protein sequence ID" value="CEM00839.1"/>
    <property type="molecule type" value="Genomic_DNA"/>
</dbReference>
<feature type="compositionally biased region" description="Gly residues" evidence="1">
    <location>
        <begin position="513"/>
        <end position="526"/>
    </location>
</feature>
<accession>A0A0G4ES10</accession>
<dbReference type="AlphaFoldDB" id="A0A0G4ES10"/>
<feature type="compositionally biased region" description="Polar residues" evidence="1">
    <location>
        <begin position="71"/>
        <end position="82"/>
    </location>
</feature>
<protein>
    <submittedName>
        <fullName evidence="2">Uncharacterized protein</fullName>
    </submittedName>
</protein>
<evidence type="ECO:0000313" key="2">
    <source>
        <dbReference type="EMBL" id="CEM00839.1"/>
    </source>
</evidence>
<keyword evidence="3" id="KW-1185">Reference proteome</keyword>
<evidence type="ECO:0000256" key="1">
    <source>
        <dbReference type="SAM" id="MobiDB-lite"/>
    </source>
</evidence>
<reference evidence="2 3" key="1">
    <citation type="submission" date="2014-11" db="EMBL/GenBank/DDBJ databases">
        <authorList>
            <person name="Zhu J."/>
            <person name="Qi W."/>
            <person name="Song R."/>
        </authorList>
    </citation>
    <scope>NUCLEOTIDE SEQUENCE [LARGE SCALE GENOMIC DNA]</scope>
</reference>
<dbReference type="VEuPathDB" id="CryptoDB:Vbra_12974"/>